<reference evidence="1 2" key="1">
    <citation type="submission" date="2024-10" db="EMBL/GenBank/DDBJ databases">
        <title>The Natural Products Discovery Center: Release of the First 8490 Sequenced Strains for Exploring Actinobacteria Biosynthetic Diversity.</title>
        <authorList>
            <person name="Kalkreuter E."/>
            <person name="Kautsar S.A."/>
            <person name="Yang D."/>
            <person name="Bader C.D."/>
            <person name="Teijaro C.N."/>
            <person name="Fluegel L."/>
            <person name="Davis C.M."/>
            <person name="Simpson J.R."/>
            <person name="Lauterbach L."/>
            <person name="Steele A.D."/>
            <person name="Gui C."/>
            <person name="Meng S."/>
            <person name="Li G."/>
            <person name="Viehrig K."/>
            <person name="Ye F."/>
            <person name="Su P."/>
            <person name="Kiefer A.F."/>
            <person name="Nichols A."/>
            <person name="Cepeda A.J."/>
            <person name="Yan W."/>
            <person name="Fan B."/>
            <person name="Jiang Y."/>
            <person name="Adhikari A."/>
            <person name="Zheng C.-J."/>
            <person name="Schuster L."/>
            <person name="Cowan T.M."/>
            <person name="Smanski M.J."/>
            <person name="Chevrette M.G."/>
            <person name="De Carvalho L.P.S."/>
            <person name="Shen B."/>
        </authorList>
    </citation>
    <scope>NUCLEOTIDE SEQUENCE [LARGE SCALE GENOMIC DNA]</scope>
    <source>
        <strain evidence="1 2">NPDC013366</strain>
    </source>
</reference>
<dbReference type="EMBL" id="JBICBM010000010">
    <property type="protein sequence ID" value="MFF9884337.1"/>
    <property type="molecule type" value="Genomic_DNA"/>
</dbReference>
<comment type="caution">
    <text evidence="1">The sequence shown here is derived from an EMBL/GenBank/DDBJ whole genome shotgun (WGS) entry which is preliminary data.</text>
</comment>
<evidence type="ECO:0008006" key="3">
    <source>
        <dbReference type="Google" id="ProtNLM"/>
    </source>
</evidence>
<keyword evidence="2" id="KW-1185">Reference proteome</keyword>
<proteinExistence type="predicted"/>
<evidence type="ECO:0000313" key="1">
    <source>
        <dbReference type="EMBL" id="MFF9884337.1"/>
    </source>
</evidence>
<evidence type="ECO:0000313" key="2">
    <source>
        <dbReference type="Proteomes" id="UP001603418"/>
    </source>
</evidence>
<gene>
    <name evidence="1" type="ORF">ACF1HC_22470</name>
</gene>
<accession>A0ABW6YZM7</accession>
<protein>
    <recommendedName>
        <fullName evidence="3">DUF222 domain-containing protein</fullName>
    </recommendedName>
</protein>
<dbReference type="Proteomes" id="UP001603418">
    <property type="component" value="Unassembled WGS sequence"/>
</dbReference>
<name>A0ABW6YZM7_9ACTN</name>
<dbReference type="RefSeq" id="WP_167513214.1">
    <property type="nucleotide sequence ID" value="NZ_JBICBM010000010.1"/>
</dbReference>
<sequence length="154" mass="16121">MTSLPEISAELATYFSLATEALGAAMVASAAQRITDGSIDAGQGYFRRIFRRGSGEDTPIALPEGRSEQRADQLLGALSPEDRQRLAAALTAWLGEQRDRRPDEARLAELMAAGPAPTRTYHVTAHGPNSAAIGSVGDGATFHFGGGSRHGDGA</sequence>
<organism evidence="1 2">
    <name type="scientific">Streptomyces eurythermus</name>
    <dbReference type="NCBI Taxonomy" id="42237"/>
    <lineage>
        <taxon>Bacteria</taxon>
        <taxon>Bacillati</taxon>
        <taxon>Actinomycetota</taxon>
        <taxon>Actinomycetes</taxon>
        <taxon>Kitasatosporales</taxon>
        <taxon>Streptomycetaceae</taxon>
        <taxon>Streptomyces</taxon>
    </lineage>
</organism>